<name>A0A6J1KM51_CUCMA</name>
<accession>A0A6J1KM51</accession>
<organism evidence="2 3">
    <name type="scientific">Cucurbita maxima</name>
    <name type="common">Pumpkin</name>
    <name type="synonym">Winter squash</name>
    <dbReference type="NCBI Taxonomy" id="3661"/>
    <lineage>
        <taxon>Eukaryota</taxon>
        <taxon>Viridiplantae</taxon>
        <taxon>Streptophyta</taxon>
        <taxon>Embryophyta</taxon>
        <taxon>Tracheophyta</taxon>
        <taxon>Spermatophyta</taxon>
        <taxon>Magnoliopsida</taxon>
        <taxon>eudicotyledons</taxon>
        <taxon>Gunneridae</taxon>
        <taxon>Pentapetalae</taxon>
        <taxon>rosids</taxon>
        <taxon>fabids</taxon>
        <taxon>Cucurbitales</taxon>
        <taxon>Cucurbitaceae</taxon>
        <taxon>Cucurbiteae</taxon>
        <taxon>Cucurbita</taxon>
    </lineage>
</organism>
<sequence>MVTQGSGSSAVSCKQSPNEGEFLDYQSSELRTADRECFLTHSGGWDSKSPMIVNCPSLEPETALASEPEPNLEPEPEPYPKLETGCEAESFPKSEDKLVEEKHLESDNGQREVESENLDEVQKCNVVVEAESLDKSMDVAKEREACSDDADLSESRDVSIDLGNCSKDERDVVTDEGDKLENSLLDDECKESKDLNQEVKTKDFDKEVEKEIYERGSAISKPADPPLSSQEAKVENPPDLVTPPDASAEKEVEEESTEMPAAMKKKKRRQNEL</sequence>
<protein>
    <submittedName>
        <fullName evidence="3">Uncharacterized protein LOC111496965</fullName>
    </submittedName>
</protein>
<feature type="compositionally biased region" description="Basic residues" evidence="1">
    <location>
        <begin position="263"/>
        <end position="273"/>
    </location>
</feature>
<dbReference type="Proteomes" id="UP000504608">
    <property type="component" value="Unplaced"/>
</dbReference>
<reference evidence="3" key="1">
    <citation type="submission" date="2025-08" db="UniProtKB">
        <authorList>
            <consortium name="RefSeq"/>
        </authorList>
    </citation>
    <scope>IDENTIFICATION</scope>
    <source>
        <tissue evidence="3">Young leaves</tissue>
    </source>
</reference>
<feature type="compositionally biased region" description="Basic and acidic residues" evidence="1">
    <location>
        <begin position="90"/>
        <end position="114"/>
    </location>
</feature>
<feature type="region of interest" description="Disordered" evidence="1">
    <location>
        <begin position="59"/>
        <end position="119"/>
    </location>
</feature>
<feature type="region of interest" description="Disordered" evidence="1">
    <location>
        <begin position="213"/>
        <end position="273"/>
    </location>
</feature>
<gene>
    <name evidence="3" type="primary">LOC111496965</name>
</gene>
<evidence type="ECO:0000256" key="1">
    <source>
        <dbReference type="SAM" id="MobiDB-lite"/>
    </source>
</evidence>
<dbReference type="GeneID" id="111496965"/>
<keyword evidence="2" id="KW-1185">Reference proteome</keyword>
<evidence type="ECO:0000313" key="2">
    <source>
        <dbReference type="Proteomes" id="UP000504608"/>
    </source>
</evidence>
<dbReference type="KEGG" id="cmax:111496965"/>
<feature type="compositionally biased region" description="Polar residues" evidence="1">
    <location>
        <begin position="1"/>
        <end position="18"/>
    </location>
</feature>
<feature type="region of interest" description="Disordered" evidence="1">
    <location>
        <begin position="1"/>
        <end position="27"/>
    </location>
</feature>
<evidence type="ECO:0000313" key="3">
    <source>
        <dbReference type="RefSeq" id="XP_023003327.1"/>
    </source>
</evidence>
<dbReference type="AlphaFoldDB" id="A0A6J1KM51"/>
<proteinExistence type="predicted"/>
<dbReference type="RefSeq" id="XP_023003327.1">
    <property type="nucleotide sequence ID" value="XM_023147559.1"/>
</dbReference>